<dbReference type="AlphaFoldDB" id="A0A8X6VRX1"/>
<sequence length="77" mass="9067">MAEFQWNQVSNSRLDGKVLWANSDKNRSSIFRTRANDTTPWTRRIDVMFDRIEVRTLVSPSTLVFVKKNLNNRTHTV</sequence>
<protein>
    <submittedName>
        <fullName evidence="1">Uncharacterized protein</fullName>
    </submittedName>
</protein>
<keyword evidence="2" id="KW-1185">Reference proteome</keyword>
<organism evidence="1 2">
    <name type="scientific">Trichonephila clavipes</name>
    <name type="common">Golden silk orbweaver</name>
    <name type="synonym">Nephila clavipes</name>
    <dbReference type="NCBI Taxonomy" id="2585209"/>
    <lineage>
        <taxon>Eukaryota</taxon>
        <taxon>Metazoa</taxon>
        <taxon>Ecdysozoa</taxon>
        <taxon>Arthropoda</taxon>
        <taxon>Chelicerata</taxon>
        <taxon>Arachnida</taxon>
        <taxon>Araneae</taxon>
        <taxon>Araneomorphae</taxon>
        <taxon>Entelegynae</taxon>
        <taxon>Araneoidea</taxon>
        <taxon>Nephilidae</taxon>
        <taxon>Trichonephila</taxon>
    </lineage>
</organism>
<gene>
    <name evidence="1" type="ORF">TNCV_2399321</name>
</gene>
<dbReference type="EMBL" id="BMAU01021349">
    <property type="protein sequence ID" value="GFY18710.1"/>
    <property type="molecule type" value="Genomic_DNA"/>
</dbReference>
<accession>A0A8X6VRX1</accession>
<evidence type="ECO:0000313" key="2">
    <source>
        <dbReference type="Proteomes" id="UP000887159"/>
    </source>
</evidence>
<comment type="caution">
    <text evidence="1">The sequence shown here is derived from an EMBL/GenBank/DDBJ whole genome shotgun (WGS) entry which is preliminary data.</text>
</comment>
<name>A0A8X6VRX1_TRICX</name>
<evidence type="ECO:0000313" key="1">
    <source>
        <dbReference type="EMBL" id="GFY18710.1"/>
    </source>
</evidence>
<reference evidence="1" key="1">
    <citation type="submission" date="2020-08" db="EMBL/GenBank/DDBJ databases">
        <title>Multicomponent nature underlies the extraordinary mechanical properties of spider dragline silk.</title>
        <authorList>
            <person name="Kono N."/>
            <person name="Nakamura H."/>
            <person name="Mori M."/>
            <person name="Yoshida Y."/>
            <person name="Ohtoshi R."/>
            <person name="Malay A.D."/>
            <person name="Moran D.A.P."/>
            <person name="Tomita M."/>
            <person name="Numata K."/>
            <person name="Arakawa K."/>
        </authorList>
    </citation>
    <scope>NUCLEOTIDE SEQUENCE</scope>
</reference>
<proteinExistence type="predicted"/>
<dbReference type="Proteomes" id="UP000887159">
    <property type="component" value="Unassembled WGS sequence"/>
</dbReference>